<dbReference type="EMBL" id="CAJOAY010011456">
    <property type="protein sequence ID" value="CAF4237579.1"/>
    <property type="molecule type" value="Genomic_DNA"/>
</dbReference>
<dbReference type="AlphaFoldDB" id="A0A820DTA9"/>
<reference evidence="2" key="1">
    <citation type="submission" date="2021-02" db="EMBL/GenBank/DDBJ databases">
        <authorList>
            <person name="Nowell W R."/>
        </authorList>
    </citation>
    <scope>NUCLEOTIDE SEQUENCE</scope>
</reference>
<proteinExistence type="predicted"/>
<feature type="non-terminal residue" evidence="2">
    <location>
        <position position="1"/>
    </location>
</feature>
<organism evidence="2 3">
    <name type="scientific">Adineta steineri</name>
    <dbReference type="NCBI Taxonomy" id="433720"/>
    <lineage>
        <taxon>Eukaryota</taxon>
        <taxon>Metazoa</taxon>
        <taxon>Spiralia</taxon>
        <taxon>Gnathifera</taxon>
        <taxon>Rotifera</taxon>
        <taxon>Eurotatoria</taxon>
        <taxon>Bdelloidea</taxon>
        <taxon>Adinetida</taxon>
        <taxon>Adinetidae</taxon>
        <taxon>Adineta</taxon>
    </lineage>
</organism>
<sequence>MEYKKLLIGKNEEDVEMAAKRATTYDASPEREPELQSKNNIRRSTRQETGSLITIVSITIWIIFSKKTEPIINTTTATIDVSTAETTILSASTTKTTMLTTSPNSHTTTIS</sequence>
<comment type="caution">
    <text evidence="2">The sequence shown here is derived from an EMBL/GenBank/DDBJ whole genome shotgun (WGS) entry which is preliminary data.</text>
</comment>
<gene>
    <name evidence="2" type="ORF">OKA104_LOCUS42905</name>
</gene>
<name>A0A820DTA9_9BILA</name>
<dbReference type="Proteomes" id="UP000663881">
    <property type="component" value="Unassembled WGS sequence"/>
</dbReference>
<evidence type="ECO:0000313" key="2">
    <source>
        <dbReference type="EMBL" id="CAF4237579.1"/>
    </source>
</evidence>
<accession>A0A820DTA9</accession>
<feature type="region of interest" description="Disordered" evidence="1">
    <location>
        <begin position="22"/>
        <end position="46"/>
    </location>
</feature>
<evidence type="ECO:0000313" key="3">
    <source>
        <dbReference type="Proteomes" id="UP000663881"/>
    </source>
</evidence>
<protein>
    <submittedName>
        <fullName evidence="2">Uncharacterized protein</fullName>
    </submittedName>
</protein>
<evidence type="ECO:0000256" key="1">
    <source>
        <dbReference type="SAM" id="MobiDB-lite"/>
    </source>
</evidence>